<accession>A0AAV7WCE0</accession>
<dbReference type="Proteomes" id="UP001066276">
    <property type="component" value="Chromosome 1_2"/>
</dbReference>
<reference evidence="1" key="1">
    <citation type="journal article" date="2022" name="bioRxiv">
        <title>Sequencing and chromosome-scale assembly of the giantPleurodeles waltlgenome.</title>
        <authorList>
            <person name="Brown T."/>
            <person name="Elewa A."/>
            <person name="Iarovenko S."/>
            <person name="Subramanian E."/>
            <person name="Araus A.J."/>
            <person name="Petzold A."/>
            <person name="Susuki M."/>
            <person name="Suzuki K.-i.T."/>
            <person name="Hayashi T."/>
            <person name="Toyoda A."/>
            <person name="Oliveira C."/>
            <person name="Osipova E."/>
            <person name="Leigh N.D."/>
            <person name="Simon A."/>
            <person name="Yun M.H."/>
        </authorList>
    </citation>
    <scope>NUCLEOTIDE SEQUENCE</scope>
    <source>
        <strain evidence="1">20211129_DDA</strain>
        <tissue evidence="1">Liver</tissue>
    </source>
</reference>
<organism evidence="1 2">
    <name type="scientific">Pleurodeles waltl</name>
    <name type="common">Iberian ribbed newt</name>
    <dbReference type="NCBI Taxonomy" id="8319"/>
    <lineage>
        <taxon>Eukaryota</taxon>
        <taxon>Metazoa</taxon>
        <taxon>Chordata</taxon>
        <taxon>Craniata</taxon>
        <taxon>Vertebrata</taxon>
        <taxon>Euteleostomi</taxon>
        <taxon>Amphibia</taxon>
        <taxon>Batrachia</taxon>
        <taxon>Caudata</taxon>
        <taxon>Salamandroidea</taxon>
        <taxon>Salamandridae</taxon>
        <taxon>Pleurodelinae</taxon>
        <taxon>Pleurodeles</taxon>
    </lineage>
</organism>
<keyword evidence="2" id="KW-1185">Reference proteome</keyword>
<evidence type="ECO:0000313" key="2">
    <source>
        <dbReference type="Proteomes" id="UP001066276"/>
    </source>
</evidence>
<proteinExistence type="predicted"/>
<gene>
    <name evidence="1" type="ORF">NDU88_007070</name>
</gene>
<dbReference type="AlphaFoldDB" id="A0AAV7WCE0"/>
<evidence type="ECO:0000313" key="1">
    <source>
        <dbReference type="EMBL" id="KAJ1211714.1"/>
    </source>
</evidence>
<sequence length="76" mass="8476">MMNIGNASADEYAERAALINCTRTVKLPDVATARKKDLCVQQALTAASDNQWKHFLKDVRSCDLTALWHVLEELTA</sequence>
<dbReference type="EMBL" id="JANPWB010000002">
    <property type="protein sequence ID" value="KAJ1211714.1"/>
    <property type="molecule type" value="Genomic_DNA"/>
</dbReference>
<comment type="caution">
    <text evidence="1">The sequence shown here is derived from an EMBL/GenBank/DDBJ whole genome shotgun (WGS) entry which is preliminary data.</text>
</comment>
<protein>
    <submittedName>
        <fullName evidence="1">Uncharacterized protein</fullName>
    </submittedName>
</protein>
<name>A0AAV7WCE0_PLEWA</name>